<dbReference type="OrthoDB" id="8565152at2"/>
<dbReference type="AlphaFoldDB" id="A0A495VME7"/>
<feature type="compositionally biased region" description="Polar residues" evidence="1">
    <location>
        <begin position="47"/>
        <end position="61"/>
    </location>
</feature>
<protein>
    <submittedName>
        <fullName evidence="2">Flagellar protein FlaG</fullName>
    </submittedName>
</protein>
<dbReference type="RefSeq" id="WP_121459263.1">
    <property type="nucleotide sequence ID" value="NZ_RBXP01000018.1"/>
</dbReference>
<dbReference type="InterPro" id="IPR005186">
    <property type="entry name" value="FlaG"/>
</dbReference>
<comment type="caution">
    <text evidence="2">The sequence shown here is derived from an EMBL/GenBank/DDBJ whole genome shotgun (WGS) entry which is preliminary data.</text>
</comment>
<keyword evidence="2" id="KW-0282">Flagellum</keyword>
<dbReference type="Gene3D" id="3.30.160.170">
    <property type="entry name" value="FlaG-like"/>
    <property type="match status" value="1"/>
</dbReference>
<dbReference type="Proteomes" id="UP000270626">
    <property type="component" value="Unassembled WGS sequence"/>
</dbReference>
<dbReference type="PANTHER" id="PTHR37166">
    <property type="entry name" value="PROTEIN FLAG"/>
    <property type="match status" value="1"/>
</dbReference>
<organism evidence="2 3">
    <name type="scientific">Azonexus fungiphilus</name>
    <dbReference type="NCBI Taxonomy" id="146940"/>
    <lineage>
        <taxon>Bacteria</taxon>
        <taxon>Pseudomonadati</taxon>
        <taxon>Pseudomonadota</taxon>
        <taxon>Betaproteobacteria</taxon>
        <taxon>Rhodocyclales</taxon>
        <taxon>Azonexaceae</taxon>
        <taxon>Azonexus</taxon>
    </lineage>
</organism>
<dbReference type="InterPro" id="IPR035924">
    <property type="entry name" value="FlaG-like_sf"/>
</dbReference>
<reference evidence="2 3" key="1">
    <citation type="submission" date="2018-10" db="EMBL/GenBank/DDBJ databases">
        <title>Genomic Encyclopedia of Type Strains, Phase IV (KMG-IV): sequencing the most valuable type-strain genomes for metagenomic binning, comparative biology and taxonomic classification.</title>
        <authorList>
            <person name="Goeker M."/>
        </authorList>
    </citation>
    <scope>NUCLEOTIDE SEQUENCE [LARGE SCALE GENOMIC DNA]</scope>
    <source>
        <strain evidence="2 3">DSM 23841</strain>
    </source>
</reference>
<accession>A0A495VME7</accession>
<keyword evidence="3" id="KW-1185">Reference proteome</keyword>
<feature type="compositionally biased region" description="Low complexity" evidence="1">
    <location>
        <begin position="32"/>
        <end position="46"/>
    </location>
</feature>
<dbReference type="PANTHER" id="PTHR37166:SF1">
    <property type="entry name" value="PROTEIN FLAG"/>
    <property type="match status" value="1"/>
</dbReference>
<gene>
    <name evidence="2" type="ORF">DFR40_2991</name>
</gene>
<keyword evidence="2" id="KW-0969">Cilium</keyword>
<evidence type="ECO:0000313" key="3">
    <source>
        <dbReference type="Proteomes" id="UP000270626"/>
    </source>
</evidence>
<evidence type="ECO:0000256" key="1">
    <source>
        <dbReference type="SAM" id="MobiDB-lite"/>
    </source>
</evidence>
<dbReference type="Pfam" id="PF03646">
    <property type="entry name" value="FlaG"/>
    <property type="match status" value="1"/>
</dbReference>
<evidence type="ECO:0000313" key="2">
    <source>
        <dbReference type="EMBL" id="RKT50432.1"/>
    </source>
</evidence>
<keyword evidence="2" id="KW-0966">Cell projection</keyword>
<proteinExistence type="predicted"/>
<sequence length="133" mass="14042">MSIDSMGVTGTTAPRAESVQQIARPGNSPAKSGNVSPPSQGVSSPQARSEGNSVQSPQPSRQDVDEAVNRLTKFVAANQSEINFSVDEASGIRVVKIVDRNSNEVIRQMPSEEAVALAQALDKLQGLLIKDKA</sequence>
<name>A0A495VME7_9RHOO</name>
<feature type="region of interest" description="Disordered" evidence="1">
    <location>
        <begin position="1"/>
        <end position="67"/>
    </location>
</feature>
<dbReference type="SUPFAM" id="SSF160214">
    <property type="entry name" value="FlaG-like"/>
    <property type="match status" value="1"/>
</dbReference>
<dbReference type="EMBL" id="RBXP01000018">
    <property type="protein sequence ID" value="RKT50432.1"/>
    <property type="molecule type" value="Genomic_DNA"/>
</dbReference>